<evidence type="ECO:0000313" key="5">
    <source>
        <dbReference type="EMBL" id="NXX54225.1"/>
    </source>
</evidence>
<accession>A0A7L4HLL1</accession>
<evidence type="ECO:0000313" key="6">
    <source>
        <dbReference type="Proteomes" id="UP000539032"/>
    </source>
</evidence>
<dbReference type="InterPro" id="IPR000436">
    <property type="entry name" value="Sushi_SCR_CCP_dom"/>
</dbReference>
<sequence>CQQPPRFAFAEPPTPLQESYAVGDKLKYRCRPGYRVASGKSPVVTCTADSQWSSDPNFCIGKLCPQPDIPNGKVNYTTDLVFGATITFSCDTG</sequence>
<dbReference type="PROSITE" id="PS50923">
    <property type="entry name" value="SUSHI"/>
    <property type="match status" value="1"/>
</dbReference>
<dbReference type="InterPro" id="IPR051277">
    <property type="entry name" value="SEZ6_CSMD_C4BPB_Regulators"/>
</dbReference>
<dbReference type="SUPFAM" id="SSF57535">
    <property type="entry name" value="Complement control module/SCR domain"/>
    <property type="match status" value="2"/>
</dbReference>
<dbReference type="PANTHER" id="PTHR45656:SF15">
    <property type="entry name" value="SUSHI DOMAIN-CONTAINING PROTEIN"/>
    <property type="match status" value="1"/>
</dbReference>
<gene>
    <name evidence="5" type="primary">Cd55_1</name>
    <name evidence="5" type="ORF">SCOUMB_R12151</name>
</gene>
<protein>
    <submittedName>
        <fullName evidence="5">DAF factor</fullName>
    </submittedName>
</protein>
<evidence type="ECO:0000256" key="3">
    <source>
        <dbReference type="PROSITE-ProRule" id="PRU00302"/>
    </source>
</evidence>
<proteinExistence type="predicted"/>
<dbReference type="Gene3D" id="2.10.70.10">
    <property type="entry name" value="Complement Module, domain 1"/>
    <property type="match status" value="2"/>
</dbReference>
<dbReference type="AlphaFoldDB" id="A0A7L4HLL1"/>
<evidence type="ECO:0000256" key="2">
    <source>
        <dbReference type="ARBA" id="ARBA00023157"/>
    </source>
</evidence>
<organism evidence="5 6">
    <name type="scientific">Scopus umbretta</name>
    <name type="common">Hammerkop</name>
    <dbReference type="NCBI Taxonomy" id="33581"/>
    <lineage>
        <taxon>Eukaryota</taxon>
        <taxon>Metazoa</taxon>
        <taxon>Chordata</taxon>
        <taxon>Craniata</taxon>
        <taxon>Vertebrata</taxon>
        <taxon>Euteleostomi</taxon>
        <taxon>Archelosauria</taxon>
        <taxon>Archosauria</taxon>
        <taxon>Dinosauria</taxon>
        <taxon>Saurischia</taxon>
        <taxon>Theropoda</taxon>
        <taxon>Coelurosauria</taxon>
        <taxon>Aves</taxon>
        <taxon>Neognathae</taxon>
        <taxon>Neoaves</taxon>
        <taxon>Aequornithes</taxon>
        <taxon>Pelecaniformes</taxon>
        <taxon>Scopidae</taxon>
        <taxon>Scopus</taxon>
    </lineage>
</organism>
<evidence type="ECO:0000259" key="4">
    <source>
        <dbReference type="PROSITE" id="PS50923"/>
    </source>
</evidence>
<keyword evidence="6" id="KW-1185">Reference proteome</keyword>
<dbReference type="EMBL" id="VZTL01014653">
    <property type="protein sequence ID" value="NXX54225.1"/>
    <property type="molecule type" value="Genomic_DNA"/>
</dbReference>
<comment type="caution">
    <text evidence="5">The sequence shown here is derived from an EMBL/GenBank/DDBJ whole genome shotgun (WGS) entry which is preliminary data.</text>
</comment>
<feature type="non-terminal residue" evidence="5">
    <location>
        <position position="1"/>
    </location>
</feature>
<dbReference type="Pfam" id="PF00084">
    <property type="entry name" value="Sushi"/>
    <property type="match status" value="2"/>
</dbReference>
<reference evidence="5 6" key="1">
    <citation type="submission" date="2020-02" db="EMBL/GenBank/DDBJ databases">
        <title>Bird 10,000 Genomes (B10K) Project - Family phase.</title>
        <authorList>
            <person name="Zhang G."/>
        </authorList>
    </citation>
    <scope>NUCLEOTIDE SEQUENCE [LARGE SCALE GENOMIC DNA]</scope>
    <source>
        <strain evidence="5">B10K-DU-002-70</strain>
        <tissue evidence="5">Muscle</tissue>
    </source>
</reference>
<feature type="domain" description="Sushi" evidence="4">
    <location>
        <begin position="1"/>
        <end position="61"/>
    </location>
</feature>
<keyword evidence="1" id="KW-0677">Repeat</keyword>
<dbReference type="Proteomes" id="UP000539032">
    <property type="component" value="Unassembled WGS sequence"/>
</dbReference>
<evidence type="ECO:0000256" key="1">
    <source>
        <dbReference type="ARBA" id="ARBA00022737"/>
    </source>
</evidence>
<keyword evidence="2" id="KW-1015">Disulfide bond</keyword>
<dbReference type="OrthoDB" id="6127264at2759"/>
<dbReference type="PANTHER" id="PTHR45656">
    <property type="entry name" value="PROTEIN CBR-CLEC-78"/>
    <property type="match status" value="1"/>
</dbReference>
<dbReference type="InterPro" id="IPR035976">
    <property type="entry name" value="Sushi/SCR/CCP_sf"/>
</dbReference>
<keyword evidence="3" id="KW-0768">Sushi</keyword>
<dbReference type="SMART" id="SM00032">
    <property type="entry name" value="CCP"/>
    <property type="match status" value="1"/>
</dbReference>
<name>A0A7L4HLL1_SCOUM</name>
<comment type="caution">
    <text evidence="3">Lacks conserved residue(s) required for the propagation of feature annotation.</text>
</comment>
<dbReference type="CDD" id="cd00033">
    <property type="entry name" value="CCP"/>
    <property type="match status" value="1"/>
</dbReference>
<feature type="non-terminal residue" evidence="5">
    <location>
        <position position="93"/>
    </location>
</feature>